<dbReference type="Proteomes" id="UP001316803">
    <property type="component" value="Unassembled WGS sequence"/>
</dbReference>
<proteinExistence type="predicted"/>
<name>A0AAN8EER2_9EURO</name>
<comment type="caution">
    <text evidence="1">The sequence shown here is derived from an EMBL/GenBank/DDBJ whole genome shotgun (WGS) entry which is preliminary data.</text>
</comment>
<evidence type="ECO:0000313" key="1">
    <source>
        <dbReference type="EMBL" id="KAK5953924.1"/>
    </source>
</evidence>
<accession>A0AAN8EER2</accession>
<protein>
    <submittedName>
        <fullName evidence="1">Uncharacterized protein</fullName>
    </submittedName>
</protein>
<sequence length="299" mass="34471">MLSTQPGQDDTQSFRFLDLPLEIQHEIFRKYFEGDNILRGEKAIRGAISWYGGSNVNLLMVCQKIGCQVQSFYRDAFRSLDVSALDNVRQKKWLTAPERAWLFEKVVKLIDRDHPYAFDFDFPGEQWTVFELKMPRLEQVNILIEGNMYFTDVGGTTQGSAEESLRDNPAGAIDDQQEVEGLVQYHTHLSMLKDLELEVVIEHEFRYTSDYGPARYKEIWNVDYRYRVDSDGDKVEHSLVDARATKAATLLHRLVLARFSAVIGQLKQLRGYRVDDIRPEKTALLDQSEFESGIDTVTS</sequence>
<dbReference type="AlphaFoldDB" id="A0AAN8EER2"/>
<evidence type="ECO:0000313" key="2">
    <source>
        <dbReference type="Proteomes" id="UP001316803"/>
    </source>
</evidence>
<organism evidence="1 2">
    <name type="scientific">Knufia fluminis</name>
    <dbReference type="NCBI Taxonomy" id="191047"/>
    <lineage>
        <taxon>Eukaryota</taxon>
        <taxon>Fungi</taxon>
        <taxon>Dikarya</taxon>
        <taxon>Ascomycota</taxon>
        <taxon>Pezizomycotina</taxon>
        <taxon>Eurotiomycetes</taxon>
        <taxon>Chaetothyriomycetidae</taxon>
        <taxon>Chaetothyriales</taxon>
        <taxon>Trichomeriaceae</taxon>
        <taxon>Knufia</taxon>
    </lineage>
</organism>
<gene>
    <name evidence="1" type="ORF">OHC33_005195</name>
</gene>
<dbReference type="EMBL" id="JAKLMC020000010">
    <property type="protein sequence ID" value="KAK5953924.1"/>
    <property type="molecule type" value="Genomic_DNA"/>
</dbReference>
<keyword evidence="2" id="KW-1185">Reference proteome</keyword>
<reference evidence="1 2" key="1">
    <citation type="submission" date="2022-12" db="EMBL/GenBank/DDBJ databases">
        <title>Genomic features and morphological characterization of a novel Knufia sp. strain isolated from spacecraft assembly facility.</title>
        <authorList>
            <person name="Teixeira M."/>
            <person name="Chander A.M."/>
            <person name="Stajich J.E."/>
            <person name="Venkateswaran K."/>
        </authorList>
    </citation>
    <scope>NUCLEOTIDE SEQUENCE [LARGE SCALE GENOMIC DNA]</scope>
    <source>
        <strain evidence="1 2">FJI-L2-BK-P2</strain>
    </source>
</reference>